<keyword evidence="3" id="KW-1185">Reference proteome</keyword>
<accession>A0A7H9CPI3</accession>
<dbReference type="Proteomes" id="UP000509414">
    <property type="component" value="Chromosome"/>
</dbReference>
<proteinExistence type="predicted"/>
<reference evidence="2 3" key="1">
    <citation type="submission" date="2020-02" db="EMBL/GenBank/DDBJ databases">
        <title>Complete genome sequence of the novel Campylobacter species Candidatus Campylobacter infans.</title>
        <authorList>
            <person name="Duim B."/>
            <person name="Zomer A."/>
            <person name="van der Graaf L."/>
            <person name="Wagenaar J."/>
        </authorList>
    </citation>
    <scope>NUCLEOTIDE SEQUENCE [LARGE SCALE GENOMIC DNA]</scope>
    <source>
        <strain evidence="2 3">19S00001</strain>
    </source>
</reference>
<dbReference type="RefSeq" id="WP_179975237.1">
    <property type="nucleotide sequence ID" value="NZ_CP049075.1"/>
</dbReference>
<protein>
    <submittedName>
        <fullName evidence="2">GIY-YIG nuclease superfamily protein</fullName>
    </submittedName>
</protein>
<dbReference type="InterPro" id="IPR000305">
    <property type="entry name" value="GIY-YIG_endonuc"/>
</dbReference>
<dbReference type="CDD" id="cd10446">
    <property type="entry name" value="GIY-YIG_unchar_1"/>
    <property type="match status" value="1"/>
</dbReference>
<gene>
    <name evidence="2" type="ORF">CINF_1694</name>
</gene>
<organism evidence="2 3">
    <name type="scientific">Candidatus Campylobacter infans</name>
    <dbReference type="NCBI Taxonomy" id="2561898"/>
    <lineage>
        <taxon>Bacteria</taxon>
        <taxon>Pseudomonadati</taxon>
        <taxon>Campylobacterota</taxon>
        <taxon>Epsilonproteobacteria</taxon>
        <taxon>Campylobacterales</taxon>
        <taxon>Campylobacteraceae</taxon>
        <taxon>Campylobacter</taxon>
    </lineage>
</organism>
<dbReference type="EMBL" id="CP049075">
    <property type="protein sequence ID" value="QLI06164.1"/>
    <property type="molecule type" value="Genomic_DNA"/>
</dbReference>
<evidence type="ECO:0000313" key="3">
    <source>
        <dbReference type="Proteomes" id="UP000509414"/>
    </source>
</evidence>
<name>A0A7H9CPI3_9BACT</name>
<evidence type="ECO:0000259" key="1">
    <source>
        <dbReference type="Pfam" id="PF01541"/>
    </source>
</evidence>
<dbReference type="KEGG" id="cinf:CINF_1694"/>
<sequence>MKLQELLPVLADKQNEFKVHCAIGGEGRNPHIPLNEFLKGKFDEYQNRQTQRNFERKYILSLCYLSKDEWLFVGVYESFGIVGTNDTKDRYIYKTELTDIGKEFIGKLVIGFKKEFRQSYPNLETCLDAMEVLEIKREVMEVKFPGYNSVNVSWSELESLIKTQAWTTALANQKAVYLIVDCKTGKKYVGSAYGADMILGRWQDYIKDMHGGNKQLKQLDLEYIKNNFKFSILEIFKSSVDDEIIINRENFWKDVLLTRGEFGYNDN</sequence>
<evidence type="ECO:0000313" key="2">
    <source>
        <dbReference type="EMBL" id="QLI06164.1"/>
    </source>
</evidence>
<dbReference type="Gene3D" id="3.40.1440.10">
    <property type="entry name" value="GIY-YIG endonuclease"/>
    <property type="match status" value="1"/>
</dbReference>
<dbReference type="SUPFAM" id="SSF82771">
    <property type="entry name" value="GIY-YIG endonuclease"/>
    <property type="match status" value="1"/>
</dbReference>
<dbReference type="Pfam" id="PF01541">
    <property type="entry name" value="GIY-YIG"/>
    <property type="match status" value="1"/>
</dbReference>
<feature type="domain" description="GIY-YIG" evidence="1">
    <location>
        <begin position="174"/>
        <end position="258"/>
    </location>
</feature>
<dbReference type="AlphaFoldDB" id="A0A7H9CPI3"/>
<dbReference type="InterPro" id="IPR035901">
    <property type="entry name" value="GIY-YIG_endonuc_sf"/>
</dbReference>